<dbReference type="RefSeq" id="WP_037291458.1">
    <property type="nucleotide sequence ID" value="NZ_UGVL01000001.1"/>
</dbReference>
<dbReference type="STRING" id="880526.GCA_000427365_00717"/>
<reference evidence="1 2" key="1">
    <citation type="submission" date="2018-06" db="EMBL/GenBank/DDBJ databases">
        <authorList>
            <consortium name="Pathogen Informatics"/>
            <person name="Doyle S."/>
        </authorList>
    </citation>
    <scope>NUCLEOTIDE SEQUENCE [LARGE SCALE GENOMIC DNA]</scope>
    <source>
        <strain evidence="1 2">NCTC11190</strain>
    </source>
</reference>
<dbReference type="AlphaFoldDB" id="A0A379MPE8"/>
<evidence type="ECO:0000313" key="2">
    <source>
        <dbReference type="Proteomes" id="UP000255233"/>
    </source>
</evidence>
<dbReference type="EMBL" id="UGVL01000001">
    <property type="protein sequence ID" value="SUE33521.1"/>
    <property type="molecule type" value="Genomic_DNA"/>
</dbReference>
<keyword evidence="2" id="KW-1185">Reference proteome</keyword>
<protein>
    <submittedName>
        <fullName evidence="1">Uncharacterized protein</fullName>
    </submittedName>
</protein>
<name>A0A379MPE8_9BACT</name>
<accession>A0A379MPE8</accession>
<evidence type="ECO:0000313" key="1">
    <source>
        <dbReference type="EMBL" id="SUE33521.1"/>
    </source>
</evidence>
<gene>
    <name evidence="1" type="ORF">NCTC11190_00729</name>
</gene>
<organism evidence="1 2">
    <name type="scientific">Rikenella microfusus</name>
    <dbReference type="NCBI Taxonomy" id="28139"/>
    <lineage>
        <taxon>Bacteria</taxon>
        <taxon>Pseudomonadati</taxon>
        <taxon>Bacteroidota</taxon>
        <taxon>Bacteroidia</taxon>
        <taxon>Bacteroidales</taxon>
        <taxon>Rikenellaceae</taxon>
        <taxon>Rikenella</taxon>
    </lineage>
</organism>
<sequence length="76" mass="8217">MLNKPTPQGPPAPELAMLITRLEQIRNDFFNCIPDDDSAAGDQALFENAITDAQDAIGTFITKGIIADAISKAREE</sequence>
<dbReference type="Proteomes" id="UP000255233">
    <property type="component" value="Unassembled WGS sequence"/>
</dbReference>
<proteinExistence type="predicted"/>